<evidence type="ECO:0000256" key="5">
    <source>
        <dbReference type="SAM" id="MobiDB-lite"/>
    </source>
</evidence>
<dbReference type="PANTHER" id="PTHR43289">
    <property type="entry name" value="MITOGEN-ACTIVATED PROTEIN KINASE KINASE KINASE 20-RELATED"/>
    <property type="match status" value="1"/>
</dbReference>
<evidence type="ECO:0000259" key="6">
    <source>
        <dbReference type="PROSITE" id="PS50011"/>
    </source>
</evidence>
<evidence type="ECO:0000256" key="4">
    <source>
        <dbReference type="ARBA" id="ARBA00022840"/>
    </source>
</evidence>
<sequence>MGIVYLAVAHGPARFSKLVVVKELKPELVEDPQFLEMFQEEARLAARLSHPNIVQTHEVGNEGNRHYLVMDYLDGVTLARLLRRKNTLFTRDMHLRVICEMLDGLHYAHTLTDFDGSPLGIVHRDVSPQNVFLTYDGQAKLVDFGIAKALDSNIETRTGMLKGKPAYMAPEQIGGDIDPRSDVFAAGVMIWEAVAGQRMWHKKSDVEVLTRIIKGEMPLLADVAPDAPPALIAICNRAITKDRETRFASAAELRAELETFLRENAPAVTMREVGAVVGEVFTAERTTTRSTIEAHLSRLKSGSETTVEKLPSLRPAAPSPESISNPGYDGSAPSSSLAATPPGSTLASEPLAALNLPNQKERRLKGLLVATFVGIGAVAAATFVIATRHHDDDDAGKKALSAAIAPSEAASAGPEIHADSGPRLALNEGESAAGAAVPAGPARPDPKPETRRIAAVAPIPQPRSTGYPTPHSAPPPAPTPKAAPSAAPSVSVDAPERPGPASTGYLTIDTYPWTRVTAQGRVLGDTPLVRVPLPAGTHVLTLENPNEKVHQTTVVVIKAGETVSRRLAF</sequence>
<dbReference type="STRING" id="1391654.AKJ09_09710"/>
<dbReference type="InterPro" id="IPR000719">
    <property type="entry name" value="Prot_kinase_dom"/>
</dbReference>
<evidence type="ECO:0000256" key="1">
    <source>
        <dbReference type="ARBA" id="ARBA00022679"/>
    </source>
</evidence>
<dbReference type="Pfam" id="PF00069">
    <property type="entry name" value="Pkinase"/>
    <property type="match status" value="1"/>
</dbReference>
<dbReference type="Proteomes" id="UP000064967">
    <property type="component" value="Chromosome"/>
</dbReference>
<reference evidence="7 8" key="1">
    <citation type="submission" date="2015-08" db="EMBL/GenBank/DDBJ databases">
        <authorList>
            <person name="Babu N.S."/>
            <person name="Beckwith C.J."/>
            <person name="Beseler K.G."/>
            <person name="Brison A."/>
            <person name="Carone J.V."/>
            <person name="Caskin T.P."/>
            <person name="Diamond M."/>
            <person name="Durham M.E."/>
            <person name="Foxe J.M."/>
            <person name="Go M."/>
            <person name="Henderson B.A."/>
            <person name="Jones I.B."/>
            <person name="McGettigan J.A."/>
            <person name="Micheletti S.J."/>
            <person name="Nasrallah M.E."/>
            <person name="Ortiz D."/>
            <person name="Piller C.R."/>
            <person name="Privatt S.R."/>
            <person name="Schneider S.L."/>
            <person name="Sharp S."/>
            <person name="Smith T.C."/>
            <person name="Stanton J.D."/>
            <person name="Ullery H.E."/>
            <person name="Wilson R.J."/>
            <person name="Serrano M.G."/>
            <person name="Buck G."/>
            <person name="Lee V."/>
            <person name="Wang Y."/>
            <person name="Carvalho R."/>
            <person name="Voegtly L."/>
            <person name="Shi R."/>
            <person name="Duckworth R."/>
            <person name="Johnson A."/>
            <person name="Loviza R."/>
            <person name="Walstead R."/>
            <person name="Shah Z."/>
            <person name="Kiflezghi M."/>
            <person name="Wade K."/>
            <person name="Ball S.L."/>
            <person name="Bradley K.W."/>
            <person name="Asai D.J."/>
            <person name="Bowman C.A."/>
            <person name="Russell D.A."/>
            <person name="Pope W.H."/>
            <person name="Jacobs-Sera D."/>
            <person name="Hendrix R.W."/>
            <person name="Hatfull G.F."/>
        </authorList>
    </citation>
    <scope>NUCLEOTIDE SEQUENCE [LARGE SCALE GENOMIC DNA]</scope>
    <source>
        <strain evidence="7 8">DSM 27648</strain>
    </source>
</reference>
<keyword evidence="2" id="KW-0547">Nucleotide-binding</keyword>
<keyword evidence="4" id="KW-0067">ATP-binding</keyword>
<dbReference type="EMBL" id="CP012333">
    <property type="protein sequence ID" value="AKV03047.1"/>
    <property type="molecule type" value="Genomic_DNA"/>
</dbReference>
<dbReference type="PROSITE" id="PS00109">
    <property type="entry name" value="PROTEIN_KINASE_TYR"/>
    <property type="match status" value="1"/>
</dbReference>
<evidence type="ECO:0000256" key="2">
    <source>
        <dbReference type="ARBA" id="ARBA00022741"/>
    </source>
</evidence>
<protein>
    <submittedName>
        <fullName evidence="7">Serine/threonine protein kinase</fullName>
    </submittedName>
</protein>
<dbReference type="PANTHER" id="PTHR43289:SF6">
    <property type="entry name" value="SERINE_THREONINE-PROTEIN KINASE NEKL-3"/>
    <property type="match status" value="1"/>
</dbReference>
<keyword evidence="7" id="KW-0723">Serine/threonine-protein kinase</keyword>
<feature type="compositionally biased region" description="Low complexity" evidence="5">
    <location>
        <begin position="330"/>
        <end position="345"/>
    </location>
</feature>
<keyword evidence="1" id="KW-0808">Transferase</keyword>
<feature type="compositionally biased region" description="Low complexity" evidence="5">
    <location>
        <begin position="482"/>
        <end position="493"/>
    </location>
</feature>
<feature type="region of interest" description="Disordered" evidence="5">
    <location>
        <begin position="298"/>
        <end position="345"/>
    </location>
</feature>
<dbReference type="PROSITE" id="PS50011">
    <property type="entry name" value="PROTEIN_KINASE_DOM"/>
    <property type="match status" value="1"/>
</dbReference>
<dbReference type="GO" id="GO:0004674">
    <property type="term" value="F:protein serine/threonine kinase activity"/>
    <property type="evidence" value="ECO:0007669"/>
    <property type="project" value="UniProtKB-KW"/>
</dbReference>
<evidence type="ECO:0000313" key="7">
    <source>
        <dbReference type="EMBL" id="AKV03047.1"/>
    </source>
</evidence>
<keyword evidence="3 7" id="KW-0418">Kinase</keyword>
<dbReference type="Gene3D" id="3.30.200.20">
    <property type="entry name" value="Phosphorylase Kinase, domain 1"/>
    <property type="match status" value="1"/>
</dbReference>
<gene>
    <name evidence="7" type="ORF">AKJ09_09710</name>
</gene>
<keyword evidence="8" id="KW-1185">Reference proteome</keyword>
<proteinExistence type="predicted"/>
<name>A0A0K1QBK1_9BACT</name>
<feature type="compositionally biased region" description="Low complexity" evidence="5">
    <location>
        <begin position="432"/>
        <end position="442"/>
    </location>
</feature>
<dbReference type="Gene3D" id="1.10.510.10">
    <property type="entry name" value="Transferase(Phosphotransferase) domain 1"/>
    <property type="match status" value="1"/>
</dbReference>
<organism evidence="7 8">
    <name type="scientific">Labilithrix luteola</name>
    <dbReference type="NCBI Taxonomy" id="1391654"/>
    <lineage>
        <taxon>Bacteria</taxon>
        <taxon>Pseudomonadati</taxon>
        <taxon>Myxococcota</taxon>
        <taxon>Polyangia</taxon>
        <taxon>Polyangiales</taxon>
        <taxon>Labilitrichaceae</taxon>
        <taxon>Labilithrix</taxon>
    </lineage>
</organism>
<feature type="region of interest" description="Disordered" evidence="5">
    <location>
        <begin position="429"/>
        <end position="503"/>
    </location>
</feature>
<dbReference type="PATRIC" id="fig|1391654.3.peg.9833"/>
<dbReference type="InterPro" id="IPR011009">
    <property type="entry name" value="Kinase-like_dom_sf"/>
</dbReference>
<dbReference type="KEGG" id="llu:AKJ09_09710"/>
<dbReference type="CDD" id="cd14014">
    <property type="entry name" value="STKc_PknB_like"/>
    <property type="match status" value="1"/>
</dbReference>
<evidence type="ECO:0000313" key="8">
    <source>
        <dbReference type="Proteomes" id="UP000064967"/>
    </source>
</evidence>
<feature type="domain" description="Protein kinase" evidence="6">
    <location>
        <begin position="1"/>
        <end position="261"/>
    </location>
</feature>
<accession>A0A0K1QBK1</accession>
<evidence type="ECO:0000256" key="3">
    <source>
        <dbReference type="ARBA" id="ARBA00022777"/>
    </source>
</evidence>
<dbReference type="AlphaFoldDB" id="A0A0K1QBK1"/>
<dbReference type="SUPFAM" id="SSF56112">
    <property type="entry name" value="Protein kinase-like (PK-like)"/>
    <property type="match status" value="1"/>
</dbReference>
<dbReference type="InterPro" id="IPR008266">
    <property type="entry name" value="Tyr_kinase_AS"/>
</dbReference>
<dbReference type="GO" id="GO:0005524">
    <property type="term" value="F:ATP binding"/>
    <property type="evidence" value="ECO:0007669"/>
    <property type="project" value="UniProtKB-KW"/>
</dbReference>
<feature type="compositionally biased region" description="Pro residues" evidence="5">
    <location>
        <begin position="471"/>
        <end position="481"/>
    </location>
</feature>